<dbReference type="Pfam" id="PF13641">
    <property type="entry name" value="Glyco_tranf_2_3"/>
    <property type="match status" value="1"/>
</dbReference>
<evidence type="ECO:0000256" key="5">
    <source>
        <dbReference type="SAM" id="Phobius"/>
    </source>
</evidence>
<feature type="region of interest" description="Disordered" evidence="4">
    <location>
        <begin position="219"/>
        <end position="241"/>
    </location>
</feature>
<dbReference type="GO" id="GO:0016810">
    <property type="term" value="F:hydrolase activity, acting on carbon-nitrogen (but not peptide) bonds"/>
    <property type="evidence" value="ECO:0007669"/>
    <property type="project" value="InterPro"/>
</dbReference>
<feature type="compositionally biased region" description="Low complexity" evidence="4">
    <location>
        <begin position="153"/>
        <end position="164"/>
    </location>
</feature>
<feature type="compositionally biased region" description="Basic residues" evidence="4">
    <location>
        <begin position="11"/>
        <end position="39"/>
    </location>
</feature>
<keyword evidence="8" id="KW-1185">Reference proteome</keyword>
<dbReference type="GO" id="GO:0005975">
    <property type="term" value="P:carbohydrate metabolic process"/>
    <property type="evidence" value="ECO:0007669"/>
    <property type="project" value="InterPro"/>
</dbReference>
<feature type="region of interest" description="Disordered" evidence="4">
    <location>
        <begin position="1"/>
        <end position="174"/>
    </location>
</feature>
<feature type="transmembrane region" description="Helical" evidence="5">
    <location>
        <begin position="801"/>
        <end position="827"/>
    </location>
</feature>
<evidence type="ECO:0000256" key="2">
    <source>
        <dbReference type="ARBA" id="ARBA00022676"/>
    </source>
</evidence>
<comment type="similarity">
    <text evidence="1">Belongs to the glycosyltransferase 2 family.</text>
</comment>
<dbReference type="Gene3D" id="3.90.550.10">
    <property type="entry name" value="Spore Coat Polysaccharide Biosynthesis Protein SpsA, Chain A"/>
    <property type="match status" value="1"/>
</dbReference>
<dbReference type="Gene3D" id="3.20.20.370">
    <property type="entry name" value="Glycoside hydrolase/deacetylase"/>
    <property type="match status" value="1"/>
</dbReference>
<feature type="compositionally biased region" description="Low complexity" evidence="4">
    <location>
        <begin position="232"/>
        <end position="241"/>
    </location>
</feature>
<reference evidence="7 8" key="1">
    <citation type="submission" date="2019-08" db="EMBL/GenBank/DDBJ databases">
        <title>Actinomadura sp. nov. CYP1-5 isolated from mountain soil.</title>
        <authorList>
            <person name="Songsumanus A."/>
            <person name="Kuncharoen N."/>
            <person name="Kudo T."/>
            <person name="Yuki M."/>
            <person name="Igarashi Y."/>
            <person name="Tanasupawat S."/>
        </authorList>
    </citation>
    <scope>NUCLEOTIDE SEQUENCE [LARGE SCALE GENOMIC DNA]</scope>
    <source>
        <strain evidence="7 8">JCM 14158</strain>
    </source>
</reference>
<dbReference type="SUPFAM" id="SSF53448">
    <property type="entry name" value="Nucleotide-diphospho-sugar transferases"/>
    <property type="match status" value="1"/>
</dbReference>
<dbReference type="Proteomes" id="UP000323380">
    <property type="component" value="Unassembled WGS sequence"/>
</dbReference>
<evidence type="ECO:0000256" key="3">
    <source>
        <dbReference type="ARBA" id="ARBA00022679"/>
    </source>
</evidence>
<feature type="compositionally biased region" description="Basic and acidic residues" evidence="4">
    <location>
        <begin position="1"/>
        <end position="10"/>
    </location>
</feature>
<evidence type="ECO:0000259" key="6">
    <source>
        <dbReference type="PROSITE" id="PS51677"/>
    </source>
</evidence>
<dbReference type="InterPro" id="IPR011330">
    <property type="entry name" value="Glyco_hydro/deAcase_b/a-brl"/>
</dbReference>
<dbReference type="GO" id="GO:0016757">
    <property type="term" value="F:glycosyltransferase activity"/>
    <property type="evidence" value="ECO:0007669"/>
    <property type="project" value="UniProtKB-KW"/>
</dbReference>
<dbReference type="InterPro" id="IPR002509">
    <property type="entry name" value="NODB_dom"/>
</dbReference>
<dbReference type="SUPFAM" id="SSF88713">
    <property type="entry name" value="Glycoside hydrolase/deacetylase"/>
    <property type="match status" value="1"/>
</dbReference>
<comment type="caution">
    <text evidence="7">The sequence shown here is derived from an EMBL/GenBank/DDBJ whole genome shotgun (WGS) entry which is preliminary data.</text>
</comment>
<organism evidence="7 8">
    <name type="scientific">Actinomadura chibensis</name>
    <dbReference type="NCBI Taxonomy" id="392828"/>
    <lineage>
        <taxon>Bacteria</taxon>
        <taxon>Bacillati</taxon>
        <taxon>Actinomycetota</taxon>
        <taxon>Actinomycetes</taxon>
        <taxon>Streptosporangiales</taxon>
        <taxon>Thermomonosporaceae</taxon>
        <taxon>Actinomadura</taxon>
    </lineage>
</organism>
<keyword evidence="5" id="KW-1133">Transmembrane helix</keyword>
<feature type="transmembrane region" description="Helical" evidence="5">
    <location>
        <begin position="833"/>
        <end position="853"/>
    </location>
</feature>
<dbReference type="InterPro" id="IPR029044">
    <property type="entry name" value="Nucleotide-diphossugar_trans"/>
</dbReference>
<feature type="compositionally biased region" description="Basic and acidic residues" evidence="4">
    <location>
        <begin position="84"/>
        <end position="95"/>
    </location>
</feature>
<name>A0A5D0NZ41_9ACTN</name>
<dbReference type="AlphaFoldDB" id="A0A5D0NZ41"/>
<evidence type="ECO:0000313" key="8">
    <source>
        <dbReference type="Proteomes" id="UP000323380"/>
    </source>
</evidence>
<feature type="compositionally biased region" description="Basic residues" evidence="4">
    <location>
        <begin position="48"/>
        <end position="72"/>
    </location>
</feature>
<evidence type="ECO:0000313" key="7">
    <source>
        <dbReference type="EMBL" id="TYB49404.1"/>
    </source>
</evidence>
<accession>A0A5D0NZ41</accession>
<feature type="region of interest" description="Disordered" evidence="4">
    <location>
        <begin position="519"/>
        <end position="549"/>
    </location>
</feature>
<feature type="domain" description="NodB homology" evidence="6">
    <location>
        <begin position="258"/>
        <end position="447"/>
    </location>
</feature>
<dbReference type="PANTHER" id="PTHR43630">
    <property type="entry name" value="POLY-BETA-1,6-N-ACETYL-D-GLUCOSAMINE SYNTHASE"/>
    <property type="match status" value="1"/>
</dbReference>
<evidence type="ECO:0000256" key="1">
    <source>
        <dbReference type="ARBA" id="ARBA00006739"/>
    </source>
</evidence>
<dbReference type="PANTHER" id="PTHR43630:SF1">
    <property type="entry name" value="POLY-BETA-1,6-N-ACETYL-D-GLUCOSAMINE SYNTHASE"/>
    <property type="match status" value="1"/>
</dbReference>
<proteinExistence type="inferred from homology"/>
<gene>
    <name evidence="7" type="ORF">FXF69_10045</name>
</gene>
<keyword evidence="3 7" id="KW-0808">Transferase</keyword>
<dbReference type="Pfam" id="PF01522">
    <property type="entry name" value="Polysacc_deac_1"/>
    <property type="match status" value="1"/>
</dbReference>
<dbReference type="EMBL" id="VSFG01000001">
    <property type="protein sequence ID" value="TYB49404.1"/>
    <property type="molecule type" value="Genomic_DNA"/>
</dbReference>
<keyword evidence="5" id="KW-0472">Membrane</keyword>
<dbReference type="PROSITE" id="PS51677">
    <property type="entry name" value="NODB"/>
    <property type="match status" value="1"/>
</dbReference>
<feature type="transmembrane region" description="Helical" evidence="5">
    <location>
        <begin position="193"/>
        <end position="213"/>
    </location>
</feature>
<evidence type="ECO:0000256" key="4">
    <source>
        <dbReference type="SAM" id="MobiDB-lite"/>
    </source>
</evidence>
<dbReference type="STRING" id="1220554.GCA_001552135_07703"/>
<dbReference type="CDD" id="cd06423">
    <property type="entry name" value="CESA_like"/>
    <property type="match status" value="1"/>
</dbReference>
<keyword evidence="5" id="KW-0812">Transmembrane</keyword>
<feature type="transmembrane region" description="Helical" evidence="5">
    <location>
        <begin position="489"/>
        <end position="511"/>
    </location>
</feature>
<sequence length="920" mass="98867">MDGDDRERPARPRRAARHRRPAGHRAAHHATHRTARAGRRRDDDPRRGGARRRVRRRVRRARPVRPPARPRGRGGAGRVPRRAGPRDGDRPERAADPLGRAVRAAEGARQHAGRPAGDAAGPAGGRPARDARRDGPPGPRRSAARAVRDRDVGGAAVPVGHGAPRQVAGVPARLGTQEEEALTARRTEPRGHWVLLLLGGLVLTVLLLLDGFASGAVGEAPRAESAPPGGPVPASVASGGPVVSLVDGAPRTRRTPPKTIALTFDDGPDPEWTPRVLDVLRRHGAHGTFFTVGARVAEHPALTRRILREGNEIGSHTYTHADLATAPAWRGRLELDLTQRALAGAAGVHTRLVRMPYSSRPDGLTGAEWRAAERAGRAGYVVVLTDRDTEDWRRPGAERIVQAALDGGAPGAGAVVMLHDSGGDRAQTVAAVERIIERLQPLGYRFTTLTAALGLPSAEVAVPAHERAVGWTLVAAQRAAAALTGTMEALFAVAGILYVLRLVTLLLFAHVHVRRVRGHAREPGRRRARRARREPPPPVPAGGDGLPPDPFPPVSVIVPAYNEEAGIGATVASLLDTDYPGTVEVIVVDDGSTDRTAEIVEALAPPAVRLVRKPNGGKPSALNAGIAAARADVLVLVDGDTVFQRDTIRRLVAPLADPAVGAVSGNTKVANRDGILGRWQHIEYVIGFNLDRRMYDVLRCMPTVPGAIGAFRRSALARVGGVPGDTLAEDTDLTMAICRTGLRVVYEETALAWTETPDSLGQLWRQRYRWCYGTMQAMWKHRRSLVEGGASGRFGRRCLPYLTVFQVLLPLFAPAIDLFALLGVVFVDPVAPLLTWTVFVAAQAAAGAYALWLDGEPIRPLWTLPLQQFVYRQLMYLVVVQSVVTALLGSRLGWHTVRRTGTFTDLGSGREQSRGPVGYT</sequence>
<keyword evidence="2" id="KW-0328">Glycosyltransferase</keyword>
<feature type="transmembrane region" description="Helical" evidence="5">
    <location>
        <begin position="874"/>
        <end position="894"/>
    </location>
</feature>
<protein>
    <submittedName>
        <fullName evidence="7">Glycosyltransferase</fullName>
    </submittedName>
</protein>